<sequence length="170" mass="19444">MMNRRILTLLLIIFILTGLAFSAVPYLSSLKPVNLEKSKIKLRVDLRKMPENSVKELKWHDYKVFIVKYETTQNAFLIPFKNGAYLLPDAEQGWAKAVVPCKKIQADYTGFACIDAELPEVRGKSAQWNIKGKAIIKNDLNMPDMQQAPYKIFGSFLVVDKEYKQTTTPE</sequence>
<organism evidence="1">
    <name type="scientific">hydrothermal vent metagenome</name>
    <dbReference type="NCBI Taxonomy" id="652676"/>
    <lineage>
        <taxon>unclassified sequences</taxon>
        <taxon>metagenomes</taxon>
        <taxon>ecological metagenomes</taxon>
    </lineage>
</organism>
<accession>A0A3B0XRX0</accession>
<name>A0A3B0XRX0_9ZZZZ</name>
<dbReference type="AlphaFoldDB" id="A0A3B0XRX0"/>
<gene>
    <name evidence="1" type="ORF">MNBD_GAMMA09-254</name>
</gene>
<dbReference type="EMBL" id="UOFI01000071">
    <property type="protein sequence ID" value="VAW66007.1"/>
    <property type="molecule type" value="Genomic_DNA"/>
</dbReference>
<evidence type="ECO:0000313" key="1">
    <source>
        <dbReference type="EMBL" id="VAW66007.1"/>
    </source>
</evidence>
<proteinExistence type="predicted"/>
<reference evidence="1" key="1">
    <citation type="submission" date="2018-06" db="EMBL/GenBank/DDBJ databases">
        <authorList>
            <person name="Zhirakovskaya E."/>
        </authorList>
    </citation>
    <scope>NUCLEOTIDE SEQUENCE</scope>
</reference>
<protein>
    <submittedName>
        <fullName evidence="1">Uncharacterized protein</fullName>
    </submittedName>
</protein>